<evidence type="ECO:0000313" key="2">
    <source>
        <dbReference type="Proteomes" id="UP000175968"/>
    </source>
</evidence>
<name>A0AAC9I5G7_9FLAO</name>
<keyword evidence="2" id="KW-1185">Reference proteome</keyword>
<dbReference type="EMBL" id="CP017479">
    <property type="protein sequence ID" value="AOW10035.1"/>
    <property type="molecule type" value="Genomic_DNA"/>
</dbReference>
<proteinExistence type="predicted"/>
<gene>
    <name evidence="1" type="ORF">EM308_11225</name>
</gene>
<evidence type="ECO:0000313" key="1">
    <source>
        <dbReference type="EMBL" id="AOW10035.1"/>
    </source>
</evidence>
<protein>
    <submittedName>
        <fullName evidence="1">Uncharacterized protein</fullName>
    </submittedName>
</protein>
<organism evidence="1 2">
    <name type="scientific">Flavobacterium gilvum</name>
    <dbReference type="NCBI Taxonomy" id="1492737"/>
    <lineage>
        <taxon>Bacteria</taxon>
        <taxon>Pseudomonadati</taxon>
        <taxon>Bacteroidota</taxon>
        <taxon>Flavobacteriia</taxon>
        <taxon>Flavobacteriales</taxon>
        <taxon>Flavobacteriaceae</taxon>
        <taxon>Flavobacterium</taxon>
    </lineage>
</organism>
<dbReference type="Proteomes" id="UP000175968">
    <property type="component" value="Chromosome"/>
</dbReference>
<dbReference type="RefSeq" id="WP_035634725.1">
    <property type="nucleotide sequence ID" value="NZ_CP017479.1"/>
</dbReference>
<accession>A0AAC9I5G7</accession>
<reference evidence="1 2" key="1">
    <citation type="submission" date="2016-10" db="EMBL/GenBank/DDBJ databases">
        <title>Flavobacterium gilvum sp. nov., isolated from stream water.</title>
        <authorList>
            <person name="Shin S.-K."/>
            <person name="Cho Y.-J."/>
            <person name="Yi H."/>
        </authorList>
    </citation>
    <scope>NUCLEOTIDE SEQUENCE [LARGE SCALE GENOMIC DNA]</scope>
    <source>
        <strain evidence="1 2">EM1308</strain>
    </source>
</reference>
<dbReference type="AlphaFoldDB" id="A0AAC9I5G7"/>
<dbReference type="KEGG" id="fgl:EM308_11225"/>
<sequence length="293" mass="35130">MLTYNEHIELREKLANDEITLAAAKELLWKDKTEGQRSWHTKDWKDRRVDFLKDKCELCDSTDTLTIQHLSHPKKFNEYKSEVTKKYVQIYKESDDSIDKIEFMKFINSDYDYYPILLCPNCEGRNPSHRVRKKPQYRCTECKHEFDKPNYKTETELVETFYKNDEAIEVRDKCFVSKKWQNQFHLSSLKYWFQREKTTNKDIDSIEKEAMLLYLDDNIKYLSFEDTITACKKCASYADLYNLELCPKCKTHYKGIQYPTCIQCLPDVRRKSALEAIEFGKQWAEMHRNLGME</sequence>